<evidence type="ECO:0000313" key="2">
    <source>
        <dbReference type="Proteomes" id="UP000292855"/>
    </source>
</evidence>
<dbReference type="Pfam" id="PF11185">
    <property type="entry name" value="DUF2971"/>
    <property type="match status" value="1"/>
</dbReference>
<protein>
    <submittedName>
        <fullName evidence="1">DUF2971 domain-containing protein</fullName>
    </submittedName>
</protein>
<keyword evidence="2" id="KW-1185">Reference proteome</keyword>
<dbReference type="RefSeq" id="WP_130140765.1">
    <property type="nucleotide sequence ID" value="NZ_SGIT01000001.1"/>
</dbReference>
<reference evidence="1 2" key="1">
    <citation type="submission" date="2019-02" db="EMBL/GenBank/DDBJ databases">
        <authorList>
            <person name="Li Y."/>
        </authorList>
    </citation>
    <scope>NUCLEOTIDE SEQUENCE [LARGE SCALE GENOMIC DNA]</scope>
    <source>
        <strain evidence="1 2">30C10-4-7</strain>
    </source>
</reference>
<dbReference type="AlphaFoldDB" id="A0A4Q6Y024"/>
<accession>A0A4Q6Y024</accession>
<organism evidence="1 2">
    <name type="scientific">Sphingobacterium corticibacterium</name>
    <dbReference type="NCBI Taxonomy" id="2484746"/>
    <lineage>
        <taxon>Bacteria</taxon>
        <taxon>Pseudomonadati</taxon>
        <taxon>Bacteroidota</taxon>
        <taxon>Sphingobacteriia</taxon>
        <taxon>Sphingobacteriales</taxon>
        <taxon>Sphingobacteriaceae</taxon>
        <taxon>Sphingobacterium</taxon>
    </lineage>
</organism>
<gene>
    <name evidence="1" type="ORF">EWE74_06990</name>
</gene>
<dbReference type="InterPro" id="IPR021352">
    <property type="entry name" value="DUF2971"/>
</dbReference>
<sequence length="278" mass="33134">MENVLEQIPEILYKYRPYEGEGQGENFGTRTLLNFELFASSPINFNDPFDIALPYKYTKDSFTLENFISRYTDTYDHNKWGRKSRIELIYDATSRYNYICENPERHWKENADVIYEMDNEFYGILSLSTKPYNMLMWSHYANLHKGYCLGLDGRKFAEFLASKYKDYGFKLGPVKYSSDYPLIDFTKQLEKETTFIRCFTKNQCWGYEDEYRLVFHNKPNEVIAYPKELIKEVHLGCRISEQHKQEIRNFLIENNLDVVKLYQMKVGFESFGLESIPL</sequence>
<dbReference type="EMBL" id="SGIT01000001">
    <property type="protein sequence ID" value="RZF62539.1"/>
    <property type="molecule type" value="Genomic_DNA"/>
</dbReference>
<dbReference type="Proteomes" id="UP000292855">
    <property type="component" value="Unassembled WGS sequence"/>
</dbReference>
<dbReference type="OrthoDB" id="190848at2"/>
<name>A0A4Q6Y024_9SPHI</name>
<proteinExistence type="predicted"/>
<comment type="caution">
    <text evidence="1">The sequence shown here is derived from an EMBL/GenBank/DDBJ whole genome shotgun (WGS) entry which is preliminary data.</text>
</comment>
<evidence type="ECO:0000313" key="1">
    <source>
        <dbReference type="EMBL" id="RZF62539.1"/>
    </source>
</evidence>